<comment type="caution">
    <text evidence="1">The sequence shown here is derived from an EMBL/GenBank/DDBJ whole genome shotgun (WGS) entry which is preliminary data.</text>
</comment>
<gene>
    <name evidence="1" type="ORF">F3059_10195</name>
</gene>
<accession>A0A6N6M2R0</accession>
<dbReference type="InterPro" id="IPR015996">
    <property type="entry name" value="UCP028451"/>
</dbReference>
<dbReference type="EMBL" id="WACR01000008">
    <property type="protein sequence ID" value="KAB1063430.1"/>
    <property type="molecule type" value="Genomic_DNA"/>
</dbReference>
<dbReference type="OrthoDB" id="9794241at2"/>
<dbReference type="Pfam" id="PF09365">
    <property type="entry name" value="DUF2461"/>
    <property type="match status" value="1"/>
</dbReference>
<dbReference type="RefSeq" id="WP_151168873.1">
    <property type="nucleotide sequence ID" value="NZ_WACR01000008.1"/>
</dbReference>
<evidence type="ECO:0000313" key="2">
    <source>
        <dbReference type="Proteomes" id="UP000435357"/>
    </source>
</evidence>
<keyword evidence="2" id="KW-1185">Reference proteome</keyword>
<dbReference type="NCBIfam" id="TIGR02453">
    <property type="entry name" value="TIGR02453 family protein"/>
    <property type="match status" value="1"/>
</dbReference>
<dbReference type="PANTHER" id="PTHR36452:SF1">
    <property type="entry name" value="DUF2461 DOMAIN-CONTAINING PROTEIN"/>
    <property type="match status" value="1"/>
</dbReference>
<name>A0A6N6M2R0_9FLAO</name>
<proteinExistence type="predicted"/>
<reference evidence="1 2" key="1">
    <citation type="submission" date="2019-09" db="EMBL/GenBank/DDBJ databases">
        <title>Genomes of Cryomorphaceae.</title>
        <authorList>
            <person name="Bowman J.P."/>
        </authorList>
    </citation>
    <scope>NUCLEOTIDE SEQUENCE [LARGE SCALE GENOMIC DNA]</scope>
    <source>
        <strain evidence="1 2">KCTC 52047</strain>
    </source>
</reference>
<protein>
    <submittedName>
        <fullName evidence="1">DUF2461 domain-containing protein</fullName>
    </submittedName>
</protein>
<dbReference type="AlphaFoldDB" id="A0A6N6M2R0"/>
<sequence length="225" mass="26682">MRYFQPEFLQFFIDLAPNNHKDWFDQNRNRYKKFVKEPFKVFVTDLIERLGQHNPQLKIEPKHAIFRINRDIRFSKDKTPYKMHVAAALAPGGKKDHDYPGIYVHLSPEKMLVYFGLFNPSRELRDQVRVKIANERKRFQDISQSPTFVEAFGEIEGDKNKIVAKEVKKQAQKEPLIYNKSWLYGVELPPETVLRDDLLDLTENYFKLAEPLMKFFVEAKIQAMD</sequence>
<dbReference type="PANTHER" id="PTHR36452">
    <property type="entry name" value="CHROMOSOME 12, WHOLE GENOME SHOTGUN SEQUENCE"/>
    <property type="match status" value="1"/>
</dbReference>
<organism evidence="1 2">
    <name type="scientific">Salibacter halophilus</name>
    <dbReference type="NCBI Taxonomy" id="1803916"/>
    <lineage>
        <taxon>Bacteria</taxon>
        <taxon>Pseudomonadati</taxon>
        <taxon>Bacteroidota</taxon>
        <taxon>Flavobacteriia</taxon>
        <taxon>Flavobacteriales</taxon>
        <taxon>Salibacteraceae</taxon>
        <taxon>Salibacter</taxon>
    </lineage>
</organism>
<evidence type="ECO:0000313" key="1">
    <source>
        <dbReference type="EMBL" id="KAB1063430.1"/>
    </source>
</evidence>
<dbReference type="Proteomes" id="UP000435357">
    <property type="component" value="Unassembled WGS sequence"/>
</dbReference>
<dbReference type="InterPro" id="IPR012808">
    <property type="entry name" value="CHP02453"/>
</dbReference>
<dbReference type="PIRSF" id="PIRSF028451">
    <property type="entry name" value="UCP028451"/>
    <property type="match status" value="1"/>
</dbReference>